<feature type="domain" description="F5/8 type C" evidence="11">
    <location>
        <begin position="32"/>
        <end position="172"/>
    </location>
</feature>
<keyword evidence="13" id="KW-1185">Reference proteome</keyword>
<evidence type="ECO:0000256" key="6">
    <source>
        <dbReference type="ARBA" id="ARBA00023295"/>
    </source>
</evidence>
<dbReference type="EMBL" id="JBHSMJ010000009">
    <property type="protein sequence ID" value="MFC5448671.1"/>
    <property type="molecule type" value="Genomic_DNA"/>
</dbReference>
<keyword evidence="5" id="KW-0119">Carbohydrate metabolism</keyword>
<organism evidence="12 13">
    <name type="scientific">Paenibacillus aestuarii</name>
    <dbReference type="NCBI Taxonomy" id="516965"/>
    <lineage>
        <taxon>Bacteria</taxon>
        <taxon>Bacillati</taxon>
        <taxon>Bacillota</taxon>
        <taxon>Bacilli</taxon>
        <taxon>Bacillales</taxon>
        <taxon>Paenibacillaceae</taxon>
        <taxon>Paenibacillus</taxon>
    </lineage>
</organism>
<comment type="caution">
    <text evidence="12">The sequence shown here is derived from an EMBL/GenBank/DDBJ whole genome shotgun (WGS) entry which is preliminary data.</text>
</comment>
<evidence type="ECO:0000256" key="4">
    <source>
        <dbReference type="ARBA" id="ARBA00022801"/>
    </source>
</evidence>
<keyword evidence="7" id="KW-0961">Cell wall biogenesis/degradation</keyword>
<evidence type="ECO:0000313" key="12">
    <source>
        <dbReference type="EMBL" id="MFC5448671.1"/>
    </source>
</evidence>
<dbReference type="PANTHER" id="PTHR31983">
    <property type="entry name" value="ENDO-1,3(4)-BETA-GLUCANASE 1"/>
    <property type="match status" value="1"/>
</dbReference>
<feature type="domain" description="F5/8 type C" evidence="11">
    <location>
        <begin position="1163"/>
        <end position="1300"/>
    </location>
</feature>
<dbReference type="Proteomes" id="UP001596044">
    <property type="component" value="Unassembled WGS sequence"/>
</dbReference>
<feature type="signal peptide" evidence="10">
    <location>
        <begin position="1"/>
        <end position="34"/>
    </location>
</feature>
<evidence type="ECO:0000256" key="8">
    <source>
        <dbReference type="ARBA" id="ARBA00023326"/>
    </source>
</evidence>
<feature type="chain" id="PRO_5047421674" description="glucan endo-1,3-beta-D-glucosidase" evidence="10">
    <location>
        <begin position="35"/>
        <end position="1983"/>
    </location>
</feature>
<reference evidence="13" key="1">
    <citation type="journal article" date="2019" name="Int. J. Syst. Evol. Microbiol.">
        <title>The Global Catalogue of Microorganisms (GCM) 10K type strain sequencing project: providing services to taxonomists for standard genome sequencing and annotation.</title>
        <authorList>
            <consortium name="The Broad Institute Genomics Platform"/>
            <consortium name="The Broad Institute Genome Sequencing Center for Infectious Disease"/>
            <person name="Wu L."/>
            <person name="Ma J."/>
        </authorList>
    </citation>
    <scope>NUCLEOTIDE SEQUENCE [LARGE SCALE GENOMIC DNA]</scope>
    <source>
        <strain evidence="13">KACC 11904</strain>
    </source>
</reference>
<keyword evidence="4" id="KW-0378">Hydrolase</keyword>
<comment type="similarity">
    <text evidence="2">Belongs to the glycosyl hydrolase 81 family.</text>
</comment>
<dbReference type="InterPro" id="IPR040720">
    <property type="entry name" value="GH81_C"/>
</dbReference>
<evidence type="ECO:0000256" key="9">
    <source>
        <dbReference type="SAM" id="MobiDB-lite"/>
    </source>
</evidence>
<dbReference type="InterPro" id="IPR011432">
    <property type="entry name" value="Shr-like_HID"/>
</dbReference>
<feature type="region of interest" description="Disordered" evidence="9">
    <location>
        <begin position="1615"/>
        <end position="1656"/>
    </location>
</feature>
<evidence type="ECO:0000256" key="3">
    <source>
        <dbReference type="ARBA" id="ARBA00012780"/>
    </source>
</evidence>
<evidence type="ECO:0000256" key="2">
    <source>
        <dbReference type="ARBA" id="ARBA00010730"/>
    </source>
</evidence>
<accession>A0ABW0K6N3</accession>
<dbReference type="PROSITE" id="PS52008">
    <property type="entry name" value="GH81"/>
    <property type="match status" value="1"/>
</dbReference>
<evidence type="ECO:0000256" key="10">
    <source>
        <dbReference type="SAM" id="SignalP"/>
    </source>
</evidence>
<dbReference type="PANTHER" id="PTHR31983:SF0">
    <property type="entry name" value="GLUCAN ENDO-1,3-BETA-D-GLUCOSIDASE 2"/>
    <property type="match status" value="1"/>
</dbReference>
<dbReference type="RefSeq" id="WP_270878331.1">
    <property type="nucleotide sequence ID" value="NZ_JAQFVF010000018.1"/>
</dbReference>
<keyword evidence="8" id="KW-0624">Polysaccharide degradation</keyword>
<dbReference type="Pfam" id="PF22633">
    <property type="entry name" value="F5_F8_type_C_2"/>
    <property type="match status" value="2"/>
</dbReference>
<gene>
    <name evidence="12" type="ORF">ACFPOG_10380</name>
</gene>
<dbReference type="SUPFAM" id="SSF49785">
    <property type="entry name" value="Galactose-binding domain-like"/>
    <property type="match status" value="6"/>
</dbReference>
<feature type="domain" description="F5/8 type C" evidence="11">
    <location>
        <begin position="1633"/>
        <end position="1763"/>
    </location>
</feature>
<evidence type="ECO:0000256" key="7">
    <source>
        <dbReference type="ARBA" id="ARBA00023316"/>
    </source>
</evidence>
<dbReference type="EC" id="3.2.1.39" evidence="3"/>
<dbReference type="Pfam" id="PF07550">
    <property type="entry name" value="Shr-like_HID"/>
    <property type="match status" value="4"/>
</dbReference>
<dbReference type="InterPro" id="IPR008979">
    <property type="entry name" value="Galactose-bd-like_sf"/>
</dbReference>
<dbReference type="PROSITE" id="PS50022">
    <property type="entry name" value="FA58C_3"/>
    <property type="match status" value="6"/>
</dbReference>
<keyword evidence="10" id="KW-0732">Signal</keyword>
<protein>
    <recommendedName>
        <fullName evidence="3">glucan endo-1,3-beta-D-glucosidase</fullName>
        <ecNumber evidence="3">3.2.1.39</ecNumber>
    </recommendedName>
</protein>
<dbReference type="InterPro" id="IPR000421">
    <property type="entry name" value="FA58C"/>
</dbReference>
<keyword evidence="6" id="KW-0326">Glycosidase</keyword>
<proteinExistence type="inferred from homology"/>
<dbReference type="Gene3D" id="2.70.98.30">
    <property type="entry name" value="Golgi alpha-mannosidase II, domain 4"/>
    <property type="match status" value="1"/>
</dbReference>
<sequence>MSSPARKKRKALARTSTSALALSVLLGSWSGAPAPAAAAATAEASHLLTYGGAAYASSVEGGLTPDKAVDGSLDSRWGSAFSADPQWIYVDLGSEATIDKAIIRWENAYSKSYKIQVSNDETNWVDIYQDTKGDGGVDTIALSGKGRYVRLLSLERSGGYGVSLYEFEVYGTGGTNPPPVVLGEDVALHKPVVASSYETADGDKPAMLPENAVDDSQTTRWSSAHTSDEWIYTDLGSEHNIGRIRLNWENAAGRIYDLQVSNDAVNWHTIYREMNGHDGWMDTPVYASGRYVRMKGISRSTSYGYSLFNFSVYDYVEGDAKPNYTIPPLPTASTVDVGKGSYLTNDITMPQPRPPVNKTDAVKGPIPSNDWWQSVLIKNLSDSLITLPLKSKYTALGLSVLNPGAGWVNDTGNSQAADGGPDFYLNSGNISPTKINNKVAGYSDWSATVVLSDNDTEKMKTTFVKGSPYLYSEFSDPTTPEISFPATTSFFDENGNPVLAGEGTSLTADHIGFTVTNMDGSPQANKVTRNYGVFAPQGSVFMKVGNKIKIRLGSGQNYLSLASMPAASDLNYFYQHGYAFIKNTIVTPNFDENTSEVTTRFDVEIDQKRSDMESTTLMALLPHQWKQTTSPLTALAYPSIRGELKLHEGNSFTTVDRFNGIVPQFTEPADASYNRADLIEQLSYLDEATSKNFMSGDAYWQGKALHPLAMGVLIADQVGDQAYKNVFLQRLRTILTDWYTYTKGEPDYFMYYDPTWGTMYYKSSEFGANTGLTDHHFTYGYFVFASAVLATYDQDFKDNYGGMVENLIRDYANPSKTDSQYPFLRNFDPYEGHSWAGGYGDNNNGNNQEAAGESLFGWVGEYMWSLVSGNKVYRDISAYGFTTELKAVEQYWFNYDNDNWLPGFAHKSVGQVYGSAYNFGTFFSGDPVNIYGIHWLPTGEYLTSYGFDPAKAADLYNGLVKDNKGPENAWYHIVWPIESLSDPQTVLSKFTVENTQKNEIFNTYWFVHNMATLGSRTKDIWASGGTGASVYKKGTAYSAIIWNPTNVATTVTFHNAAGVTGSATVGPKSLVKVDPTKVTDAAGNKPPQLTADTTQNTISQPVEITFADNLKWREAIQAVLVNGTAINASQYSMQAGKITLDSSLFPVEGSYDIALRAAGYPDTSVQQVIITNSTVNLALNKPTMTSDKAKNPGSYAVDGKSDTRWESDFSDPQFITVNLQSEYKVSHVRLNWENAAGKSYTVQTSVDGQNWQTVYATTRGHEGIDDITFPAVNARYVKVEGTKRTTNYGYSLWDMEVFGTPAGDLDAPQLTADTTMNRAGLPIDIGFENNADWKNAIQAVKVNGTAVPAGKYQVAQNTITLDGSLFPEAGSYNVSVEAKGFASAAVQQTIVTNSTVNLALRKPTITSANPKQPSSYAVDGKPSTRWESDFSDPQYITVDLGAQSVLSRVLLNWENAAGKSYTVEVSSDNVNWQTVYSTTSGQPGINDIGFLPVSARYVKVNGTERTTGYGFSLIDFEVYGNASGLTNAPELMPDTTDAIVGKPIEVTFDDDLTWRKAIEAVKIDDNEINANQYNVTAGKMTLDASLFKNAKTYLISVQGSGYTEASVQQTVGSVVVQPGDPIPDPPHQDPGHSNPNPLNLAFERPTASSPDYHRSSADAVDGRFDRRWESAFEDNQWMSIDLESVKKINRVVLNWENAYGKAYTIDVSADGLTWTTVYATDAGNGGTDDISFAPVDARYVKMNGIKRGTPYGFSLWEFEVYGGDNGPLNGPALTPDTSENTLGKPMDITFADDGAWRSAINAVELDGVTLRADQYTVSAGKITLDAALFTEGKPYLVSVGATGYDNVTVAQPIVKAQNLALNMPTTTSDNPMQDGQFAVDGSKSTRWESAHGIDPQWLCIDLGKTRSVSRFLMNWENASAKDYTIDVSVDGSSWSTVYSTTYGDGGIDNILLNNPVNARYIKMTGTQRNTLYGYSLFEFEVYE</sequence>
<evidence type="ECO:0000259" key="11">
    <source>
        <dbReference type="PROSITE" id="PS50022"/>
    </source>
</evidence>
<feature type="domain" description="F5/8 type C" evidence="11">
    <location>
        <begin position="175"/>
        <end position="315"/>
    </location>
</feature>
<evidence type="ECO:0000256" key="5">
    <source>
        <dbReference type="ARBA" id="ARBA00023277"/>
    </source>
</evidence>
<dbReference type="Pfam" id="PF00754">
    <property type="entry name" value="F5_F8_type_C"/>
    <property type="match status" value="4"/>
</dbReference>
<name>A0ABW0K6N3_9BACL</name>
<feature type="domain" description="F5/8 type C" evidence="11">
    <location>
        <begin position="1383"/>
        <end position="1521"/>
    </location>
</feature>
<comment type="catalytic activity">
    <reaction evidence="1">
        <text>Hydrolysis of (1-&gt;3)-beta-D-glucosidic linkages in (1-&gt;3)-beta-D-glucans.</text>
        <dbReference type="EC" id="3.2.1.39"/>
    </reaction>
</comment>
<feature type="domain" description="F5/8 type C" evidence="11">
    <location>
        <begin position="1842"/>
        <end position="1983"/>
    </location>
</feature>
<evidence type="ECO:0000256" key="1">
    <source>
        <dbReference type="ARBA" id="ARBA00000382"/>
    </source>
</evidence>
<dbReference type="Gene3D" id="2.60.120.260">
    <property type="entry name" value="Galactose-binding domain-like"/>
    <property type="match status" value="6"/>
</dbReference>
<dbReference type="Pfam" id="PF17652">
    <property type="entry name" value="Glyco_hydro81C"/>
    <property type="match status" value="1"/>
</dbReference>
<dbReference type="InterPro" id="IPR005200">
    <property type="entry name" value="Endo-beta-glucanase"/>
</dbReference>
<evidence type="ECO:0000313" key="13">
    <source>
        <dbReference type="Proteomes" id="UP001596044"/>
    </source>
</evidence>